<comment type="caution">
    <text evidence="2">The sequence shown here is derived from an EMBL/GenBank/DDBJ whole genome shotgun (WGS) entry which is preliminary data.</text>
</comment>
<dbReference type="EMBL" id="BARV01028012">
    <property type="protein sequence ID" value="GAI43761.1"/>
    <property type="molecule type" value="Genomic_DNA"/>
</dbReference>
<gene>
    <name evidence="2" type="ORF">S06H3_44953</name>
</gene>
<evidence type="ECO:0000313" key="2">
    <source>
        <dbReference type="EMBL" id="GAI43761.1"/>
    </source>
</evidence>
<accession>X1PMK1</accession>
<protein>
    <submittedName>
        <fullName evidence="2">Uncharacterized protein</fullName>
    </submittedName>
</protein>
<feature type="region of interest" description="Disordered" evidence="1">
    <location>
        <begin position="130"/>
        <end position="180"/>
    </location>
</feature>
<evidence type="ECO:0000256" key="1">
    <source>
        <dbReference type="SAM" id="MobiDB-lite"/>
    </source>
</evidence>
<proteinExistence type="predicted"/>
<dbReference type="AlphaFoldDB" id="X1PMK1"/>
<organism evidence="2">
    <name type="scientific">marine sediment metagenome</name>
    <dbReference type="NCBI Taxonomy" id="412755"/>
    <lineage>
        <taxon>unclassified sequences</taxon>
        <taxon>metagenomes</taxon>
        <taxon>ecological metagenomes</taxon>
    </lineage>
</organism>
<reference evidence="2" key="1">
    <citation type="journal article" date="2014" name="Front. Microbiol.">
        <title>High frequency of phylogenetically diverse reductive dehalogenase-homologous genes in deep subseafloor sedimentary metagenomes.</title>
        <authorList>
            <person name="Kawai M."/>
            <person name="Futagami T."/>
            <person name="Toyoda A."/>
            <person name="Takaki Y."/>
            <person name="Nishi S."/>
            <person name="Hori S."/>
            <person name="Arai W."/>
            <person name="Tsubouchi T."/>
            <person name="Morono Y."/>
            <person name="Uchiyama I."/>
            <person name="Ito T."/>
            <person name="Fujiyama A."/>
            <person name="Inagaki F."/>
            <person name="Takami H."/>
        </authorList>
    </citation>
    <scope>NUCLEOTIDE SEQUENCE</scope>
    <source>
        <strain evidence="2">Expedition CK06-06</strain>
    </source>
</reference>
<sequence>GKQMDKVAKVHTGLYERAKELAKTEDISIADAISKLVEDGGAGVPSACQLNAFDAILREQGLTPPRRPDWVWGVTDVLPAGMLAGTKLEPYARARAEAEVRCAIGDELYGKLVAGELTAEEKVGVEVLTGKEVESLARVSPESEPGSPGSEPATEPESPESEPESEPVTVPESEPRRSVT</sequence>
<feature type="non-terminal residue" evidence="2">
    <location>
        <position position="1"/>
    </location>
</feature>
<feature type="compositionally biased region" description="Low complexity" evidence="1">
    <location>
        <begin position="140"/>
        <end position="156"/>
    </location>
</feature>
<name>X1PMK1_9ZZZZ</name>